<dbReference type="EMBL" id="BLAY01000165">
    <property type="protein sequence ID" value="GET42454.1"/>
    <property type="molecule type" value="Genomic_DNA"/>
</dbReference>
<protein>
    <recommendedName>
        <fullName evidence="4">Pyruvate/2-oxoglutarate dehydrogenase complex,dihydrolipoamide dehydrogenase (E3) component</fullName>
    </recommendedName>
</protein>
<evidence type="ECO:0000313" key="2">
    <source>
        <dbReference type="EMBL" id="GET42454.1"/>
    </source>
</evidence>
<evidence type="ECO:0000313" key="3">
    <source>
        <dbReference type="Proteomes" id="UP001050975"/>
    </source>
</evidence>
<proteinExistence type="predicted"/>
<name>A0AAV3XJ16_9CYAN</name>
<keyword evidence="1" id="KW-1133">Transmembrane helix</keyword>
<dbReference type="RefSeq" id="WP_226590009.1">
    <property type="nucleotide sequence ID" value="NZ_BLAY01000165.1"/>
</dbReference>
<organism evidence="2 3">
    <name type="scientific">Microseira wollei NIES-4236</name>
    <dbReference type="NCBI Taxonomy" id="2530354"/>
    <lineage>
        <taxon>Bacteria</taxon>
        <taxon>Bacillati</taxon>
        <taxon>Cyanobacteriota</taxon>
        <taxon>Cyanophyceae</taxon>
        <taxon>Oscillatoriophycideae</taxon>
        <taxon>Aerosakkonematales</taxon>
        <taxon>Aerosakkonemataceae</taxon>
        <taxon>Microseira</taxon>
    </lineage>
</organism>
<comment type="caution">
    <text evidence="2">The sequence shown here is derived from an EMBL/GenBank/DDBJ whole genome shotgun (WGS) entry which is preliminary data.</text>
</comment>
<keyword evidence="1" id="KW-0472">Membrane</keyword>
<reference evidence="2" key="1">
    <citation type="submission" date="2019-10" db="EMBL/GenBank/DDBJ databases">
        <title>Draft genome sequece of Microseira wollei NIES-4236.</title>
        <authorList>
            <person name="Yamaguchi H."/>
            <person name="Suzuki S."/>
            <person name="Kawachi M."/>
        </authorList>
    </citation>
    <scope>NUCLEOTIDE SEQUENCE</scope>
    <source>
        <strain evidence="2">NIES-4236</strain>
    </source>
</reference>
<gene>
    <name evidence="2" type="ORF">MiSe_72710</name>
</gene>
<evidence type="ECO:0000256" key="1">
    <source>
        <dbReference type="SAM" id="Phobius"/>
    </source>
</evidence>
<evidence type="ECO:0008006" key="4">
    <source>
        <dbReference type="Google" id="ProtNLM"/>
    </source>
</evidence>
<keyword evidence="1" id="KW-0812">Transmembrane</keyword>
<sequence>MKILDSKGRILGKMSILDLGAALVILLVVVGIFFFPGTSGSIAQVGVPTKPIEVDVVVRGLSIRNPQELIKEFQTRKKTNIIIRNQPYGQVEIKSVRELPRSVLVPQPDGTVKALPDPRKDIFSTDLLITLAGNARITENGPVLGNSKIKVGTPVELEGLEYNFNASAIDLRIKS</sequence>
<dbReference type="Pfam" id="PF14221">
    <property type="entry name" value="DUF4330"/>
    <property type="match status" value="1"/>
</dbReference>
<dbReference type="AlphaFoldDB" id="A0AAV3XJ16"/>
<keyword evidence="3" id="KW-1185">Reference proteome</keyword>
<accession>A0AAV3XJ16</accession>
<dbReference type="InterPro" id="IPR025480">
    <property type="entry name" value="DUF4330"/>
</dbReference>
<feature type="transmembrane region" description="Helical" evidence="1">
    <location>
        <begin position="16"/>
        <end position="35"/>
    </location>
</feature>
<dbReference type="Proteomes" id="UP001050975">
    <property type="component" value="Unassembled WGS sequence"/>
</dbReference>